<evidence type="ECO:0000256" key="1">
    <source>
        <dbReference type="ARBA" id="ARBA00004969"/>
    </source>
</evidence>
<evidence type="ECO:0000256" key="3">
    <source>
        <dbReference type="ARBA" id="ARBA00022603"/>
    </source>
</evidence>
<gene>
    <name evidence="8" type="ORF">OIU77_000783</name>
</gene>
<keyword evidence="4" id="KW-0808">Transferase</keyword>
<organism evidence="8 9">
    <name type="scientific">Salix suchowensis</name>
    <dbReference type="NCBI Taxonomy" id="1278906"/>
    <lineage>
        <taxon>Eukaryota</taxon>
        <taxon>Viridiplantae</taxon>
        <taxon>Streptophyta</taxon>
        <taxon>Embryophyta</taxon>
        <taxon>Tracheophyta</taxon>
        <taxon>Spermatophyta</taxon>
        <taxon>Magnoliopsida</taxon>
        <taxon>eudicotyledons</taxon>
        <taxon>Gunneridae</taxon>
        <taxon>Pentapetalae</taxon>
        <taxon>rosids</taxon>
        <taxon>fabids</taxon>
        <taxon>Malpighiales</taxon>
        <taxon>Salicaceae</taxon>
        <taxon>Saliceae</taxon>
        <taxon>Salix</taxon>
    </lineage>
</organism>
<evidence type="ECO:0000256" key="7">
    <source>
        <dbReference type="ARBA" id="ARBA00047841"/>
    </source>
</evidence>
<accession>A0ABQ9BAH3</accession>
<name>A0ABQ9BAH3_9ROSI</name>
<dbReference type="Gene3D" id="3.40.50.150">
    <property type="entry name" value="Vaccinia Virus protein VP39"/>
    <property type="match status" value="1"/>
</dbReference>
<evidence type="ECO:0000313" key="9">
    <source>
        <dbReference type="Proteomes" id="UP001141253"/>
    </source>
</evidence>
<evidence type="ECO:0000256" key="2">
    <source>
        <dbReference type="ARBA" id="ARBA00005189"/>
    </source>
</evidence>
<dbReference type="EMBL" id="JAPFFI010000010">
    <property type="protein sequence ID" value="KAJ6375885.1"/>
    <property type="molecule type" value="Genomic_DNA"/>
</dbReference>
<protein>
    <recommendedName>
        <fullName evidence="5">phosphoethanolamine N-methyltransferase</fullName>
        <ecNumber evidence="5">2.1.1.103</ecNumber>
    </recommendedName>
</protein>
<dbReference type="InterPro" id="IPR029063">
    <property type="entry name" value="SAM-dependent_MTases_sf"/>
</dbReference>
<dbReference type="SUPFAM" id="SSF53335">
    <property type="entry name" value="S-adenosyl-L-methionine-dependent methyltransferases"/>
    <property type="match status" value="1"/>
</dbReference>
<reference evidence="8" key="1">
    <citation type="submission" date="2022-10" db="EMBL/GenBank/DDBJ databases">
        <authorList>
            <person name="Hyden B.L."/>
            <person name="Feng K."/>
            <person name="Yates T."/>
            <person name="Jawdy S."/>
            <person name="Smart L.B."/>
            <person name="Muchero W."/>
        </authorList>
    </citation>
    <scope>NUCLEOTIDE SEQUENCE</scope>
    <source>
        <tissue evidence="8">Shoot tip</tissue>
    </source>
</reference>
<evidence type="ECO:0000256" key="4">
    <source>
        <dbReference type="ARBA" id="ARBA00022679"/>
    </source>
</evidence>
<dbReference type="PANTHER" id="PTHR44307:SF2">
    <property type="entry name" value="PHOSPHOETHANOLAMINE METHYLTRANSFERASE ISOFORM X1"/>
    <property type="match status" value="1"/>
</dbReference>
<keyword evidence="3" id="KW-0489">Methyltransferase</keyword>
<proteinExistence type="predicted"/>
<comment type="pathway">
    <text evidence="2">Lipid metabolism.</text>
</comment>
<comment type="caution">
    <text evidence="8">The sequence shown here is derived from an EMBL/GenBank/DDBJ whole genome shotgun (WGS) entry which is preliminary data.</text>
</comment>
<evidence type="ECO:0000256" key="5">
    <source>
        <dbReference type="ARBA" id="ARBA00035674"/>
    </source>
</evidence>
<sequence length="67" mass="7735">MCADVTSQDLDFPEGSVDLIFSNWLLMYLSDKEVNILNHYSCLSYLIVDMLKDFLVIQLKVFLESVV</sequence>
<comment type="catalytic activity">
    <reaction evidence="6">
        <text>N,N-dimethylethanolamine phosphate + S-adenosyl-L-methionine = phosphocholine + S-adenosyl-L-homocysteine + H(+)</text>
        <dbReference type="Rhea" id="RHEA:25325"/>
        <dbReference type="ChEBI" id="CHEBI:15378"/>
        <dbReference type="ChEBI" id="CHEBI:57856"/>
        <dbReference type="ChEBI" id="CHEBI:58641"/>
        <dbReference type="ChEBI" id="CHEBI:59789"/>
        <dbReference type="ChEBI" id="CHEBI:295975"/>
        <dbReference type="EC" id="2.1.1.103"/>
    </reaction>
    <physiologicalReaction direction="left-to-right" evidence="6">
        <dbReference type="Rhea" id="RHEA:25326"/>
    </physiologicalReaction>
</comment>
<reference evidence="8" key="2">
    <citation type="journal article" date="2023" name="Int. J. Mol. Sci.">
        <title>De Novo Assembly and Annotation of 11 Diverse Shrub Willow (Salix) Genomes Reveals Novel Gene Organization in Sex-Linked Regions.</title>
        <authorList>
            <person name="Hyden B."/>
            <person name="Feng K."/>
            <person name="Yates T.B."/>
            <person name="Jawdy S."/>
            <person name="Cereghino C."/>
            <person name="Smart L.B."/>
            <person name="Muchero W."/>
        </authorList>
    </citation>
    <scope>NUCLEOTIDE SEQUENCE</scope>
    <source>
        <tissue evidence="8">Shoot tip</tissue>
    </source>
</reference>
<evidence type="ECO:0000313" key="8">
    <source>
        <dbReference type="EMBL" id="KAJ6375885.1"/>
    </source>
</evidence>
<keyword evidence="9" id="KW-1185">Reference proteome</keyword>
<comment type="pathway">
    <text evidence="1">Phospholipid metabolism; phosphatidylcholine biosynthesis.</text>
</comment>
<evidence type="ECO:0000256" key="6">
    <source>
        <dbReference type="ARBA" id="ARBA00047619"/>
    </source>
</evidence>
<dbReference type="Proteomes" id="UP001141253">
    <property type="component" value="Chromosome 12"/>
</dbReference>
<dbReference type="PANTHER" id="PTHR44307">
    <property type="entry name" value="PHOSPHOETHANOLAMINE METHYLTRANSFERASE"/>
    <property type="match status" value="1"/>
</dbReference>
<comment type="catalytic activity">
    <reaction evidence="7">
        <text>N-methylethanolamine phosphate + S-adenosyl-L-methionine = N,N-dimethylethanolamine phosphate + S-adenosyl-L-homocysteine + H(+)</text>
        <dbReference type="Rhea" id="RHEA:25321"/>
        <dbReference type="ChEBI" id="CHEBI:15378"/>
        <dbReference type="ChEBI" id="CHEBI:57781"/>
        <dbReference type="ChEBI" id="CHEBI:57856"/>
        <dbReference type="ChEBI" id="CHEBI:58641"/>
        <dbReference type="ChEBI" id="CHEBI:59789"/>
        <dbReference type="EC" id="2.1.1.103"/>
    </reaction>
    <physiologicalReaction direction="left-to-right" evidence="7">
        <dbReference type="Rhea" id="RHEA:25322"/>
    </physiologicalReaction>
</comment>
<dbReference type="EC" id="2.1.1.103" evidence="5"/>